<reference evidence="6" key="1">
    <citation type="journal article" date="2014" name="Int. J. Syst. Evol. Microbiol.">
        <title>Complete genome sequence of Corynebacterium casei LMG S-19264T (=DSM 44701T), isolated from a smear-ripened cheese.</title>
        <authorList>
            <consortium name="US DOE Joint Genome Institute (JGI-PGF)"/>
            <person name="Walter F."/>
            <person name="Albersmeier A."/>
            <person name="Kalinowski J."/>
            <person name="Ruckert C."/>
        </authorList>
    </citation>
    <scope>NUCLEOTIDE SEQUENCE</scope>
    <source>
        <strain evidence="6">JCM 14371</strain>
    </source>
</reference>
<feature type="signal peptide" evidence="4">
    <location>
        <begin position="1"/>
        <end position="29"/>
    </location>
</feature>
<dbReference type="AlphaFoldDB" id="A0A917UM18"/>
<keyword evidence="7" id="KW-1185">Reference proteome</keyword>
<dbReference type="SUPFAM" id="SSF53822">
    <property type="entry name" value="Periplasmic binding protein-like I"/>
    <property type="match status" value="1"/>
</dbReference>
<comment type="similarity">
    <text evidence="2">Belongs to the bacterial solute-binding protein 2 family.</text>
</comment>
<feature type="domain" description="Periplasmic binding protein" evidence="5">
    <location>
        <begin position="38"/>
        <end position="292"/>
    </location>
</feature>
<comment type="subcellular location">
    <subcellularLocation>
        <location evidence="1">Cell envelope</location>
    </subcellularLocation>
</comment>
<dbReference type="InterPro" id="IPR028082">
    <property type="entry name" value="Peripla_BP_I"/>
</dbReference>
<dbReference type="GO" id="GO:0030246">
    <property type="term" value="F:carbohydrate binding"/>
    <property type="evidence" value="ECO:0007669"/>
    <property type="project" value="UniProtKB-ARBA"/>
</dbReference>
<organism evidence="6 7">
    <name type="scientific">Deinococcus aquiradiocola</name>
    <dbReference type="NCBI Taxonomy" id="393059"/>
    <lineage>
        <taxon>Bacteria</taxon>
        <taxon>Thermotogati</taxon>
        <taxon>Deinococcota</taxon>
        <taxon>Deinococci</taxon>
        <taxon>Deinococcales</taxon>
        <taxon>Deinococcaceae</taxon>
        <taxon>Deinococcus</taxon>
    </lineage>
</organism>
<dbReference type="Gene3D" id="3.40.50.2300">
    <property type="match status" value="2"/>
</dbReference>
<evidence type="ECO:0000256" key="4">
    <source>
        <dbReference type="SAM" id="SignalP"/>
    </source>
</evidence>
<dbReference type="EMBL" id="BMOE01000002">
    <property type="protein sequence ID" value="GGJ67372.1"/>
    <property type="molecule type" value="Genomic_DNA"/>
</dbReference>
<dbReference type="Proteomes" id="UP000635726">
    <property type="component" value="Unassembled WGS sequence"/>
</dbReference>
<evidence type="ECO:0000313" key="7">
    <source>
        <dbReference type="Proteomes" id="UP000635726"/>
    </source>
</evidence>
<dbReference type="PANTHER" id="PTHR46847:SF1">
    <property type="entry name" value="D-ALLOSE-BINDING PERIPLASMIC PROTEIN-RELATED"/>
    <property type="match status" value="1"/>
</dbReference>
<dbReference type="CDD" id="cd20007">
    <property type="entry name" value="PBP1_ABC_sugar_binding-like"/>
    <property type="match status" value="1"/>
</dbReference>
<feature type="chain" id="PRO_5037000375" evidence="4">
    <location>
        <begin position="30"/>
        <end position="325"/>
    </location>
</feature>
<dbReference type="GO" id="GO:0030313">
    <property type="term" value="C:cell envelope"/>
    <property type="evidence" value="ECO:0007669"/>
    <property type="project" value="UniProtKB-SubCell"/>
</dbReference>
<keyword evidence="3 4" id="KW-0732">Signal</keyword>
<evidence type="ECO:0000256" key="3">
    <source>
        <dbReference type="ARBA" id="ARBA00022729"/>
    </source>
</evidence>
<comment type="caution">
    <text evidence="6">The sequence shown here is derived from an EMBL/GenBank/DDBJ whole genome shotgun (WGS) entry which is preliminary data.</text>
</comment>
<evidence type="ECO:0000256" key="2">
    <source>
        <dbReference type="ARBA" id="ARBA00007639"/>
    </source>
</evidence>
<sequence>MKKHTMIARAALAVTATLTLAASVSPAHAQASGKKYRIALILGTTTDNFYTSMQCGAQAAARRLGDVELTVQGAPRWDATMQTPVVNAVTASNVQAIAIAVNDGRALYAPLKAASDKGIKIIGVDTRLADSSFVVTNISSDNRALGAEAARTLAKLMGNTGTALVPPITPGITTVADRIQGFLDEMKANHRNIKVVYKGASEDASAFSAAFAANPDITGMFLIANNEALVAAGAIRQLPQERREKISVVSFDAAPALVQSLKAGQIQAIVAQKPAEMGALAVENARRALMGQSVPKNIPTGGVGLTVSNIKLPAFSQYVYKSSCN</sequence>
<proteinExistence type="inferred from homology"/>
<name>A0A917UM18_9DEIO</name>
<dbReference type="InterPro" id="IPR025997">
    <property type="entry name" value="SBP_2_dom"/>
</dbReference>
<dbReference type="PANTHER" id="PTHR46847">
    <property type="entry name" value="D-ALLOSE-BINDING PERIPLASMIC PROTEIN-RELATED"/>
    <property type="match status" value="1"/>
</dbReference>
<reference evidence="6" key="2">
    <citation type="submission" date="2020-09" db="EMBL/GenBank/DDBJ databases">
        <authorList>
            <person name="Sun Q."/>
            <person name="Ohkuma M."/>
        </authorList>
    </citation>
    <scope>NUCLEOTIDE SEQUENCE</scope>
    <source>
        <strain evidence="6">JCM 14371</strain>
    </source>
</reference>
<protein>
    <submittedName>
        <fullName evidence="6">Ribose ABC transporter substrate-binding protein</fullName>
    </submittedName>
</protein>
<accession>A0A917UM18</accession>
<gene>
    <name evidence="6" type="ORF">GCM10008939_09570</name>
</gene>
<evidence type="ECO:0000313" key="6">
    <source>
        <dbReference type="EMBL" id="GGJ67372.1"/>
    </source>
</evidence>
<dbReference type="Pfam" id="PF13407">
    <property type="entry name" value="Peripla_BP_4"/>
    <property type="match status" value="1"/>
</dbReference>
<evidence type="ECO:0000259" key="5">
    <source>
        <dbReference type="Pfam" id="PF13407"/>
    </source>
</evidence>
<evidence type="ECO:0000256" key="1">
    <source>
        <dbReference type="ARBA" id="ARBA00004196"/>
    </source>
</evidence>
<dbReference type="RefSeq" id="WP_229670775.1">
    <property type="nucleotide sequence ID" value="NZ_BMOE01000002.1"/>
</dbReference>